<evidence type="ECO:0000313" key="1">
    <source>
        <dbReference type="EnsemblMetazoa" id="GPPI008587-PA"/>
    </source>
</evidence>
<dbReference type="VEuPathDB" id="VectorBase:GPPI008587"/>
<reference evidence="1" key="2">
    <citation type="submission" date="2020-05" db="UniProtKB">
        <authorList>
            <consortium name="EnsemblMetazoa"/>
        </authorList>
    </citation>
    <scope>IDENTIFICATION</scope>
    <source>
        <strain evidence="1">IAEA</strain>
    </source>
</reference>
<accession>A0A1B0AU22</accession>
<dbReference type="AlphaFoldDB" id="A0A1B0AU22"/>
<protein>
    <submittedName>
        <fullName evidence="1">Uncharacterized protein</fullName>
    </submittedName>
</protein>
<reference evidence="2" key="1">
    <citation type="submission" date="2015-01" db="EMBL/GenBank/DDBJ databases">
        <authorList>
            <person name="Aksoy S."/>
            <person name="Warren W."/>
            <person name="Wilson R.K."/>
        </authorList>
    </citation>
    <scope>NUCLEOTIDE SEQUENCE [LARGE SCALE GENOMIC DNA]</scope>
    <source>
        <strain evidence="2">IAEA</strain>
    </source>
</reference>
<dbReference type="EnsemblMetazoa" id="GPPI008587-RA">
    <property type="protein sequence ID" value="GPPI008587-PA"/>
    <property type="gene ID" value="GPPI008587"/>
</dbReference>
<keyword evidence="2" id="KW-1185">Reference proteome</keyword>
<sequence length="83" mass="9453">MRVHHSSLSEKYLGKSVKTSVVGQTTLWPLQSRDASDVLLTDYFENGGKTTQICPENPVEKCEHLNECRLTNIYLSNKTPDWL</sequence>
<organism evidence="1 2">
    <name type="scientific">Glossina palpalis gambiensis</name>
    <dbReference type="NCBI Taxonomy" id="67801"/>
    <lineage>
        <taxon>Eukaryota</taxon>
        <taxon>Metazoa</taxon>
        <taxon>Ecdysozoa</taxon>
        <taxon>Arthropoda</taxon>
        <taxon>Hexapoda</taxon>
        <taxon>Insecta</taxon>
        <taxon>Pterygota</taxon>
        <taxon>Neoptera</taxon>
        <taxon>Endopterygota</taxon>
        <taxon>Diptera</taxon>
        <taxon>Brachycera</taxon>
        <taxon>Muscomorpha</taxon>
        <taxon>Hippoboscoidea</taxon>
        <taxon>Glossinidae</taxon>
        <taxon>Glossina</taxon>
    </lineage>
</organism>
<dbReference type="EMBL" id="JXJN01003502">
    <property type="status" value="NOT_ANNOTATED_CDS"/>
    <property type="molecule type" value="Genomic_DNA"/>
</dbReference>
<evidence type="ECO:0000313" key="2">
    <source>
        <dbReference type="Proteomes" id="UP000092460"/>
    </source>
</evidence>
<proteinExistence type="predicted"/>
<dbReference type="Proteomes" id="UP000092460">
    <property type="component" value="Unassembled WGS sequence"/>
</dbReference>
<name>A0A1B0AU22_9MUSC</name>